<dbReference type="PANTHER" id="PTHR46753:SF2">
    <property type="entry name" value="FYVE AND COILED-COIL DOMAIN-CONTAINING PROTEIN 1"/>
    <property type="match status" value="1"/>
</dbReference>
<protein>
    <recommendedName>
        <fullName evidence="11">FYVE and coiled-coil domain containing 1</fullName>
    </recommendedName>
</protein>
<evidence type="ECO:0000256" key="4">
    <source>
        <dbReference type="PROSITE-ProRule" id="PRU00091"/>
    </source>
</evidence>
<dbReference type="SUPFAM" id="SSF140741">
    <property type="entry name" value="RUN domain-like"/>
    <property type="match status" value="1"/>
</dbReference>
<name>A0ABN8SF86_9CNID</name>
<evidence type="ECO:0000256" key="6">
    <source>
        <dbReference type="SAM" id="MobiDB-lite"/>
    </source>
</evidence>
<feature type="compositionally biased region" description="Polar residues" evidence="6">
    <location>
        <begin position="1057"/>
        <end position="1069"/>
    </location>
</feature>
<dbReference type="InterPro" id="IPR037213">
    <property type="entry name" value="Run_dom_sf"/>
</dbReference>
<dbReference type="InterPro" id="IPR017455">
    <property type="entry name" value="Znf_FYVE-rel"/>
</dbReference>
<dbReference type="InterPro" id="IPR000306">
    <property type="entry name" value="Znf_FYVE"/>
</dbReference>
<keyword evidence="1" id="KW-0479">Metal-binding</keyword>
<dbReference type="PANTHER" id="PTHR46753">
    <property type="entry name" value="FYVE AND COILED-COIL DOMAIN-CONTAINING PROTEIN 1"/>
    <property type="match status" value="1"/>
</dbReference>
<evidence type="ECO:0000256" key="3">
    <source>
        <dbReference type="ARBA" id="ARBA00022833"/>
    </source>
</evidence>
<feature type="coiled-coil region" evidence="5">
    <location>
        <begin position="257"/>
        <end position="415"/>
    </location>
</feature>
<feature type="coiled-coil region" evidence="5">
    <location>
        <begin position="683"/>
        <end position="773"/>
    </location>
</feature>
<dbReference type="Gene3D" id="1.20.5.1160">
    <property type="entry name" value="Vasodilator-stimulated phosphoprotein"/>
    <property type="match status" value="1"/>
</dbReference>
<dbReference type="PROSITE" id="PS50178">
    <property type="entry name" value="ZF_FYVE"/>
    <property type="match status" value="1"/>
</dbReference>
<feature type="non-terminal residue" evidence="9">
    <location>
        <position position="1083"/>
    </location>
</feature>
<evidence type="ECO:0000256" key="2">
    <source>
        <dbReference type="ARBA" id="ARBA00022771"/>
    </source>
</evidence>
<dbReference type="SUPFAM" id="SSF57903">
    <property type="entry name" value="FYVE/PHD zinc finger"/>
    <property type="match status" value="1"/>
</dbReference>
<dbReference type="InterPro" id="IPR011011">
    <property type="entry name" value="Znf_FYVE_PHD"/>
</dbReference>
<keyword evidence="10" id="KW-1185">Reference proteome</keyword>
<dbReference type="Proteomes" id="UP001159427">
    <property type="component" value="Unassembled WGS sequence"/>
</dbReference>
<keyword evidence="3" id="KW-0862">Zinc</keyword>
<dbReference type="CDD" id="cd15726">
    <property type="entry name" value="FYVE_FYCO1"/>
    <property type="match status" value="1"/>
</dbReference>
<organism evidence="9 10">
    <name type="scientific">Porites evermanni</name>
    <dbReference type="NCBI Taxonomy" id="104178"/>
    <lineage>
        <taxon>Eukaryota</taxon>
        <taxon>Metazoa</taxon>
        <taxon>Cnidaria</taxon>
        <taxon>Anthozoa</taxon>
        <taxon>Hexacorallia</taxon>
        <taxon>Scleractinia</taxon>
        <taxon>Fungiina</taxon>
        <taxon>Poritidae</taxon>
        <taxon>Porites</taxon>
    </lineage>
</organism>
<feature type="coiled-coil region" evidence="5">
    <location>
        <begin position="572"/>
        <end position="627"/>
    </location>
</feature>
<feature type="domain" description="FYVE-type" evidence="7">
    <location>
        <begin position="954"/>
        <end position="1012"/>
    </location>
</feature>
<evidence type="ECO:0008006" key="11">
    <source>
        <dbReference type="Google" id="ProtNLM"/>
    </source>
</evidence>
<evidence type="ECO:0000259" key="7">
    <source>
        <dbReference type="PROSITE" id="PS50178"/>
    </source>
</evidence>
<keyword evidence="2 4" id="KW-0863">Zinc-finger</keyword>
<dbReference type="Pfam" id="PF01363">
    <property type="entry name" value="FYVE"/>
    <property type="match status" value="1"/>
</dbReference>
<evidence type="ECO:0000259" key="8">
    <source>
        <dbReference type="PROSITE" id="PS50826"/>
    </source>
</evidence>
<dbReference type="Gene3D" id="3.30.40.10">
    <property type="entry name" value="Zinc/RING finger domain, C3HC4 (zinc finger)"/>
    <property type="match status" value="1"/>
</dbReference>
<feature type="region of interest" description="Disordered" evidence="6">
    <location>
        <begin position="1030"/>
        <end position="1083"/>
    </location>
</feature>
<accession>A0ABN8SF86</accession>
<dbReference type="InterPro" id="IPR004012">
    <property type="entry name" value="Run_dom"/>
</dbReference>
<comment type="caution">
    <text evidence="9">The sequence shown here is derived from an EMBL/GenBank/DDBJ whole genome shotgun (WGS) entry which is preliminary data.</text>
</comment>
<feature type="domain" description="RUN" evidence="8">
    <location>
        <begin position="20"/>
        <end position="149"/>
    </location>
</feature>
<feature type="non-terminal residue" evidence="9">
    <location>
        <position position="1"/>
    </location>
</feature>
<reference evidence="9 10" key="1">
    <citation type="submission" date="2022-05" db="EMBL/GenBank/DDBJ databases">
        <authorList>
            <consortium name="Genoscope - CEA"/>
            <person name="William W."/>
        </authorList>
    </citation>
    <scope>NUCLEOTIDE SEQUENCE [LARGE SCALE GENOMIC DNA]</scope>
</reference>
<sequence>FVGYISELKNIYQTSQRAITDDETTLHKFCVKLETVMRHEQKERYSLLGARKDYWNFISDCIPKDDGIRFVHAVPQVKTPQGKGRAFIRFSLVKRSLADAIQRCLVMRKHLSSCYGPEAILCHPSLSTALINKLYDLNDIEFDLPCAGHELDISWPAFSRRSFDESQGSVSGRRSSISSLTSVDLRNERPDPLVGLSSEVASLKSIFVAENSHELADNVESGSNDTQNTDSMSAEPPTITGMTLEISHLHQAILKWKTEQESQLSKAYNEAKKAQDERKFLSQEYELKNKQLNEKYSTLMKGMTEDAHTKVQELSSKLSKAEIALRERDREIETLKEEVKVSIGSSHEAQRSAIELERQLTTSERKQTELSSACEQFKERLKHKEEITLELETKLKELKEKCNKFESSEVESNKKVAEMEGELKAKAVVLERRVQESFEKLNGMVFGSFEELETELKTRLVERERGLENQSAENRRLETNIVEIQQQNRELNNQLADAKTKAEEMENSNNELQSFVQDLKLQLSSQQQQEERFLSELNEVLQTHEGTHNQTDGHGAKGRGVLKQVTHLVSEMSSLRHMLHEKSAQKEQLEEHVAELQGSIERKTCQIRCLNEEVDSSRKRIEFINEEKELLEMFIGVYIINRTYMVAWRYEISLLVLKNISLVRAPTEEKFRISARAYEEKLRLSAQEELAALKEQLEETVESKYKLEKELASITATLQTMDSEKRYLDDQVKTLEEKMLACQDERIGLEDELDVARQQLEAANEARIRAEQGQVKAQEQLESLRCMMDQEIAALKFQLSSETMKYETELKSLSDQIQEYNSVKERLTEQQEVIVDLESKLKERNDTLQHDKHKYVSEIKHLRNEVSSVIRYVPHLVLPLSTRWIIIPNINTYFSLRGEFWLREGGGGRWAVSQKRIMICPLEFHCLEKAELWQKADAMEHEIKVKADDRWMDDSEASHCLGCHAEFTFLLRKHHCRMCGRIFCYSCSDNWIQTPHSRKLRRVCRQCFSLDQRLKVKHAGVSQCIEDDARSDTSDRLSERTVSFLSDTGGVDAEEGPSTTQPGPSTSRSSHPDPPQSSSTPVK</sequence>
<feature type="compositionally biased region" description="Basic and acidic residues" evidence="6">
    <location>
        <begin position="1030"/>
        <end position="1039"/>
    </location>
</feature>
<dbReference type="PROSITE" id="PS50826">
    <property type="entry name" value="RUN"/>
    <property type="match status" value="1"/>
</dbReference>
<proteinExistence type="predicted"/>
<dbReference type="Gene3D" id="1.20.58.900">
    <property type="match status" value="1"/>
</dbReference>
<evidence type="ECO:0000313" key="9">
    <source>
        <dbReference type="EMBL" id="CAH3190383.1"/>
    </source>
</evidence>
<dbReference type="Pfam" id="PF02759">
    <property type="entry name" value="RUN"/>
    <property type="match status" value="1"/>
</dbReference>
<dbReference type="EMBL" id="CALNXI010002737">
    <property type="protein sequence ID" value="CAH3190383.1"/>
    <property type="molecule type" value="Genomic_DNA"/>
</dbReference>
<feature type="coiled-coil region" evidence="5">
    <location>
        <begin position="460"/>
        <end position="529"/>
    </location>
</feature>
<dbReference type="InterPro" id="IPR047337">
    <property type="entry name" value="FYVE_FYCO1"/>
</dbReference>
<keyword evidence="5" id="KW-0175">Coiled coil</keyword>
<feature type="coiled-coil region" evidence="5">
    <location>
        <begin position="803"/>
        <end position="865"/>
    </location>
</feature>
<dbReference type="SMART" id="SM00064">
    <property type="entry name" value="FYVE"/>
    <property type="match status" value="1"/>
</dbReference>
<dbReference type="Gene3D" id="1.10.287.1490">
    <property type="match status" value="1"/>
</dbReference>
<evidence type="ECO:0000313" key="10">
    <source>
        <dbReference type="Proteomes" id="UP001159427"/>
    </source>
</evidence>
<dbReference type="InterPro" id="IPR013083">
    <property type="entry name" value="Znf_RING/FYVE/PHD"/>
</dbReference>
<gene>
    <name evidence="9" type="ORF">PEVE_00020400</name>
</gene>
<evidence type="ECO:0000256" key="5">
    <source>
        <dbReference type="SAM" id="Coils"/>
    </source>
</evidence>
<evidence type="ECO:0000256" key="1">
    <source>
        <dbReference type="ARBA" id="ARBA00022723"/>
    </source>
</evidence>